<dbReference type="Proteomes" id="UP000294395">
    <property type="component" value="Chromosome"/>
</dbReference>
<dbReference type="Proteomes" id="UP000463868">
    <property type="component" value="Chromosome"/>
</dbReference>
<dbReference type="RefSeq" id="WP_023187994.1">
    <property type="nucleotide sequence ID" value="NZ_BKQF01000063.1"/>
</dbReference>
<dbReference type="Gene3D" id="3.30.70.100">
    <property type="match status" value="1"/>
</dbReference>
<dbReference type="EMBL" id="WTTO01000050">
    <property type="protein sequence ID" value="NAR74495.1"/>
    <property type="molecule type" value="Genomic_DNA"/>
</dbReference>
<dbReference type="EMBL" id="CP031976">
    <property type="protein sequence ID" value="QHI14677.1"/>
    <property type="molecule type" value="Genomic_DNA"/>
</dbReference>
<name>A0A2K8Q164_ACIHA</name>
<dbReference type="InterPro" id="IPR036163">
    <property type="entry name" value="HMA_dom_sf"/>
</dbReference>
<reference evidence="3 5" key="2">
    <citation type="submission" date="2019-03" db="EMBL/GenBank/DDBJ databases">
        <title>Complete genome sequence of two outbreak-associated Acinetobacter haemolyticus strains.</title>
        <authorList>
            <person name="Bai L."/>
            <person name="Zhang S.-C."/>
            <person name="Deng Y."/>
            <person name="Song C.-C."/>
            <person name="Kang G.-B."/>
            <person name="Dong Y."/>
            <person name="Wang Y."/>
            <person name="Gao F."/>
            <person name="Huang H."/>
        </authorList>
    </citation>
    <scope>NUCLEOTIDE SEQUENCE [LARGE SCALE GENOMIC DNA]</scope>
    <source>
        <strain evidence="3 5">TJR01</strain>
    </source>
</reference>
<feature type="domain" description="HMA" evidence="1">
    <location>
        <begin position="1"/>
        <end position="62"/>
    </location>
</feature>
<sequence length="62" mass="6585">MEFHVEGMTCGGCARGVTRAIQAVDANAKVITDPPNRSVKVETTATQQQVVEALTEAGFPPR</sequence>
<evidence type="ECO:0000313" key="2">
    <source>
        <dbReference type="EMBL" id="NAR74495.1"/>
    </source>
</evidence>
<reference evidence="4 7" key="1">
    <citation type="submission" date="2018-08" db="EMBL/GenBank/DDBJ databases">
        <title>Analysis of the genomic diversity of Mexican Acinetobacter haemolyticus clinical isolates.</title>
        <authorList>
            <person name="Castro-Jaimes S."/>
            <person name="Cevallos M.A."/>
        </authorList>
    </citation>
    <scope>NUCLEOTIDE SEQUENCE [LARGE SCALE GENOMIC DNA]</scope>
    <source>
        <strain evidence="4 7">AN43</strain>
    </source>
</reference>
<dbReference type="GO" id="GO:0046872">
    <property type="term" value="F:metal ion binding"/>
    <property type="evidence" value="ECO:0007669"/>
    <property type="project" value="InterPro"/>
</dbReference>
<organism evidence="2 6">
    <name type="scientific">Acinetobacter haemolyticus</name>
    <dbReference type="NCBI Taxonomy" id="29430"/>
    <lineage>
        <taxon>Bacteria</taxon>
        <taxon>Pseudomonadati</taxon>
        <taxon>Pseudomonadota</taxon>
        <taxon>Gammaproteobacteria</taxon>
        <taxon>Moraxellales</taxon>
        <taxon>Moraxellaceae</taxon>
        <taxon>Acinetobacter</taxon>
    </lineage>
</organism>
<dbReference type="InterPro" id="IPR006121">
    <property type="entry name" value="HMA_dom"/>
</dbReference>
<dbReference type="CDD" id="cd00371">
    <property type="entry name" value="HMA"/>
    <property type="match status" value="1"/>
</dbReference>
<protein>
    <submittedName>
        <fullName evidence="2">Copper chaperone</fullName>
    </submittedName>
</protein>
<evidence type="ECO:0000313" key="7">
    <source>
        <dbReference type="Proteomes" id="UP000463868"/>
    </source>
</evidence>
<evidence type="ECO:0000313" key="4">
    <source>
        <dbReference type="EMBL" id="QHI14677.1"/>
    </source>
</evidence>
<dbReference type="EMBL" id="CP038009">
    <property type="protein sequence ID" value="QBQ17440.1"/>
    <property type="molecule type" value="Genomic_DNA"/>
</dbReference>
<proteinExistence type="predicted"/>
<reference evidence="2 6" key="3">
    <citation type="submission" date="2019-12" db="EMBL/GenBank/DDBJ databases">
        <title>Acinetobacter haemolyticus comparative genomics.</title>
        <authorList>
            <person name="Castro-Jaimes S."/>
            <person name="Bello-Lopez E."/>
            <person name="Velazquez-Acosta C."/>
            <person name="Volkow-Fernandez P."/>
            <person name="Lozano-Zarain P."/>
            <person name="Castillo Ramirez S."/>
            <person name="Cevallos M.A."/>
        </authorList>
    </citation>
    <scope>NUCLEOTIDE SEQUENCE [LARGE SCALE GENOMIC DNA]</scope>
    <source>
        <strain evidence="2 6">AN10</strain>
    </source>
</reference>
<gene>
    <name evidence="4" type="ORF">AhaeAN43_15625</name>
    <name evidence="3" type="ORF">AHTJR_14685</name>
    <name evidence="2" type="ORF">GPS52_13595</name>
</gene>
<dbReference type="AlphaFoldDB" id="A0A2K8Q164"/>
<evidence type="ECO:0000313" key="3">
    <source>
        <dbReference type="EMBL" id="QBQ17440.1"/>
    </source>
</evidence>
<accession>A0A2K8Q164</accession>
<evidence type="ECO:0000313" key="5">
    <source>
        <dbReference type="Proteomes" id="UP000294395"/>
    </source>
</evidence>
<dbReference type="Proteomes" id="UP000451048">
    <property type="component" value="Unassembled WGS sequence"/>
</dbReference>
<dbReference type="SUPFAM" id="SSF55008">
    <property type="entry name" value="HMA, heavy metal-associated domain"/>
    <property type="match status" value="1"/>
</dbReference>
<evidence type="ECO:0000313" key="6">
    <source>
        <dbReference type="Proteomes" id="UP000451048"/>
    </source>
</evidence>
<dbReference type="Pfam" id="PF00403">
    <property type="entry name" value="HMA"/>
    <property type="match status" value="1"/>
</dbReference>
<dbReference type="PROSITE" id="PS50846">
    <property type="entry name" value="HMA_2"/>
    <property type="match status" value="1"/>
</dbReference>
<evidence type="ECO:0000259" key="1">
    <source>
        <dbReference type="PROSITE" id="PS50846"/>
    </source>
</evidence>